<dbReference type="InterPro" id="IPR054477">
    <property type="entry name" value="LTN1_E3_ligase_6th"/>
</dbReference>
<keyword evidence="2" id="KW-0862">Zinc</keyword>
<dbReference type="Pfam" id="PF22769">
    <property type="entry name" value="DCD"/>
    <property type="match status" value="1"/>
</dbReference>
<evidence type="ECO:0000259" key="6">
    <source>
        <dbReference type="Pfam" id="PF23009"/>
    </source>
</evidence>
<feature type="domain" description="E3 ubiquitin-protein ligase listerin ubiquitin conjugating" evidence="6">
    <location>
        <begin position="1596"/>
        <end position="1678"/>
    </location>
</feature>
<evidence type="ECO:0000256" key="2">
    <source>
        <dbReference type="RuleBase" id="RU367090"/>
    </source>
</evidence>
<dbReference type="OrthoDB" id="6108at2759"/>
<gene>
    <name evidence="7" type="ORF">AMORRO_LOCUS5055</name>
</gene>
<dbReference type="GO" id="GO:0061630">
    <property type="term" value="F:ubiquitin protein ligase activity"/>
    <property type="evidence" value="ECO:0007669"/>
    <property type="project" value="UniProtKB-UniRule"/>
</dbReference>
<keyword evidence="1" id="KW-0378">Hydrolase</keyword>
<comment type="function">
    <text evidence="2">E3 ubiquitin-protein ligase. Component of the ribosome quality control complex (RQC), a ribosome-associated complex that mediates ubiquitination and extraction of incompletely synthesized nascent chains for proteasomal degradation.</text>
</comment>
<evidence type="ECO:0000313" key="7">
    <source>
        <dbReference type="EMBL" id="CAG8539422.1"/>
    </source>
</evidence>
<dbReference type="GO" id="GO:0008829">
    <property type="term" value="F:dCTP deaminase activity"/>
    <property type="evidence" value="ECO:0007669"/>
    <property type="project" value="InterPro"/>
</dbReference>
<dbReference type="InterPro" id="IPR039795">
    <property type="entry name" value="LTN1/Rkr1"/>
</dbReference>
<comment type="subunit">
    <text evidence="2">Component of the ribosome quality control complex (RQC).</text>
</comment>
<dbReference type="InterPro" id="IPR054478">
    <property type="entry name" value="LTN1_UBC"/>
</dbReference>
<accession>A0A9N9FKB5</accession>
<feature type="domain" description="E3 ubiquitin-protein ligase listerin HEAT repeat region" evidence="5">
    <location>
        <begin position="1362"/>
        <end position="1582"/>
    </location>
</feature>
<organism evidence="7 8">
    <name type="scientific">Acaulospora morrowiae</name>
    <dbReference type="NCBI Taxonomy" id="94023"/>
    <lineage>
        <taxon>Eukaryota</taxon>
        <taxon>Fungi</taxon>
        <taxon>Fungi incertae sedis</taxon>
        <taxon>Mucoromycota</taxon>
        <taxon>Glomeromycotina</taxon>
        <taxon>Glomeromycetes</taxon>
        <taxon>Diversisporales</taxon>
        <taxon>Acaulosporaceae</taxon>
        <taxon>Acaulospora</taxon>
    </lineage>
</organism>
<dbReference type="SUPFAM" id="SSF51283">
    <property type="entry name" value="dUTPase-like"/>
    <property type="match status" value="1"/>
</dbReference>
<evidence type="ECO:0000256" key="1">
    <source>
        <dbReference type="ARBA" id="ARBA00022801"/>
    </source>
</evidence>
<keyword evidence="8" id="KW-1185">Reference proteome</keyword>
<dbReference type="GO" id="GO:0072344">
    <property type="term" value="P:rescue of stalled ribosome"/>
    <property type="evidence" value="ECO:0007669"/>
    <property type="project" value="UniProtKB-UniRule"/>
</dbReference>
<evidence type="ECO:0000259" key="4">
    <source>
        <dbReference type="Pfam" id="PF22958"/>
    </source>
</evidence>
<dbReference type="GO" id="GO:1990116">
    <property type="term" value="P:ribosome-associated ubiquitin-dependent protein catabolic process"/>
    <property type="evidence" value="ECO:0007669"/>
    <property type="project" value="UniProtKB-UniRule"/>
</dbReference>
<dbReference type="Gene3D" id="2.70.40.10">
    <property type="match status" value="1"/>
</dbReference>
<dbReference type="InterPro" id="IPR033704">
    <property type="entry name" value="dUTPase_trimeric"/>
</dbReference>
<keyword evidence="2" id="KW-0833">Ubl conjugation pathway</keyword>
<dbReference type="GO" id="GO:1990112">
    <property type="term" value="C:RQC complex"/>
    <property type="evidence" value="ECO:0007669"/>
    <property type="project" value="UniProtKB-UniRule"/>
</dbReference>
<feature type="region of interest" description="Disordered" evidence="3">
    <location>
        <begin position="1"/>
        <end position="21"/>
    </location>
</feature>
<dbReference type="InterPro" id="IPR054476">
    <property type="entry name" value="Ltn1_N"/>
</dbReference>
<feature type="domain" description="E3 ubiquitin-protein ligase listerin N-terminal" evidence="4">
    <location>
        <begin position="72"/>
        <end position="381"/>
    </location>
</feature>
<dbReference type="Pfam" id="PF23009">
    <property type="entry name" value="UBC_like"/>
    <property type="match status" value="1"/>
</dbReference>
<dbReference type="EC" id="2.3.2.27" evidence="2"/>
<evidence type="ECO:0000256" key="3">
    <source>
        <dbReference type="SAM" id="MobiDB-lite"/>
    </source>
</evidence>
<dbReference type="Pfam" id="PF22999">
    <property type="entry name" value="LTN1_E3_ligase_6th"/>
    <property type="match status" value="1"/>
</dbReference>
<comment type="similarity">
    <text evidence="2">Belongs to the LTN1 family.</text>
</comment>
<comment type="catalytic activity">
    <reaction evidence="2">
        <text>S-ubiquitinyl-[E2 ubiquitin-conjugating enzyme]-L-cysteine + [acceptor protein]-L-lysine = [E2 ubiquitin-conjugating enzyme]-L-cysteine + N(6)-ubiquitinyl-[acceptor protein]-L-lysine.</text>
        <dbReference type="EC" id="2.3.2.27"/>
    </reaction>
</comment>
<dbReference type="GO" id="GO:0043023">
    <property type="term" value="F:ribosomal large subunit binding"/>
    <property type="evidence" value="ECO:0007669"/>
    <property type="project" value="TreeGrafter"/>
</dbReference>
<feature type="compositionally biased region" description="Polar residues" evidence="3">
    <location>
        <begin position="12"/>
        <end position="21"/>
    </location>
</feature>
<dbReference type="PANTHER" id="PTHR12389">
    <property type="entry name" value="ZINC FINGER PROTEIN 294"/>
    <property type="match status" value="1"/>
</dbReference>
<evidence type="ECO:0000259" key="5">
    <source>
        <dbReference type="Pfam" id="PF22999"/>
    </source>
</evidence>
<name>A0A9N9FKB5_9GLOM</name>
<feature type="compositionally biased region" description="Basic residues" evidence="3">
    <location>
        <begin position="1"/>
        <end position="10"/>
    </location>
</feature>
<keyword evidence="2" id="KW-0479">Metal-binding</keyword>
<evidence type="ECO:0000313" key="8">
    <source>
        <dbReference type="Proteomes" id="UP000789342"/>
    </source>
</evidence>
<dbReference type="EMBL" id="CAJVPV010002934">
    <property type="protein sequence ID" value="CAG8539422.1"/>
    <property type="molecule type" value="Genomic_DNA"/>
</dbReference>
<comment type="caution">
    <text evidence="7">The sequence shown here is derived from an EMBL/GenBank/DDBJ whole genome shotgun (WGS) entry which is preliminary data.</text>
</comment>
<proteinExistence type="inferred from homology"/>
<keyword evidence="2" id="KW-0863">Zinc-finger</keyword>
<dbReference type="InterPro" id="IPR036157">
    <property type="entry name" value="dUTPase-like_sf"/>
</dbReference>
<protein>
    <recommendedName>
        <fullName evidence="2">E3 ubiquitin-protein ligase listerin</fullName>
        <ecNumber evidence="2">2.3.2.27</ecNumber>
    </recommendedName>
    <alternativeName>
        <fullName evidence="2">RING-type E3 ubiquitin transferase listerin</fullName>
    </alternativeName>
</protein>
<dbReference type="Proteomes" id="UP000789342">
    <property type="component" value="Unassembled WGS sequence"/>
</dbReference>
<dbReference type="Gene3D" id="1.25.10.10">
    <property type="entry name" value="Leucine-rich Repeat Variant"/>
    <property type="match status" value="1"/>
</dbReference>
<sequence>MGKTRNKPRTKGNVQPASSSRAAEIMAVSRTQVSTGGLGGFAQLLGETPFAALSSSSTNSIADNISGSNLNPELVLILKKLSKRDPTTKLKALEELEAYLKIKEENDELSNIMSAWAKFFVKLAIDVDRRIRFTTFNCHLLIVSKIKKRIAPHLKEIISIWIISLFDQSKDVARIANESFQTAFPPGKRTEVLVFAQTEILSTIHEIIINKVPETLSDPRFTSKEDMDSKYARVVASSYFALAHLIDQLSEDTLSKSTQQYNDLFDNTRFWGNLTNENSIIRKSCYNIIKVLVTRWPKMAQDRLDILSTTYLMSVLNDKDASVYSELWDSLIVFTKTFPQSWLIASRKKPMLPKLYNFLRSACHGTGFISYPCILPLISQLPQEMIDSNPKFHEEFFLNFWKGLSNPLVDRANSDAFLQAYSECLVYWIFKLGKSGEKQKQVYLLENKFYELIEMYFESKSETKIKAEKMCSILARHISRLITGFQETDVLNNFIKKIRELCINTIKNIDSKLESDFKEVCQRLSDLLVSIPSATNDNSDNVTDFITSFVEDVFCITLSECEKVSGYSAGLFLLLSNLARDFSHIVLVNANTNMALKNFISTKLFDVVRTTSATCLDHIFDLFSLYLSYIQESPEGLQIWSGLVQAVIGIEVLESKIDVMSILINKVSNDTITCLLNDDKLNEFLVSLTNQLLYLNIEPGIVPKIENLLERSLSSKASVLTSQIKSQILDLLSKIISECVHEYYIGGNSNISKGTVLSALRIYLRLFKDDIFAKFFLESEMFPVIGKLFELTFVKPHENPDDDIIKNVQESAQECWEQISNACGSHSRREAVIDSMIQQIKIALLNIHYSASPTDFALRVTKLSSKFYEHDIVKTRKLISTFLFDEESWREISEPFLSLPADSSLSILDPVILPFIAENKKQIDHIISPTVVYDIYGLSVYMRLGLFILELINKFGISTFFFINSGNFLDNALEREKEHPDCHWILSELILIHVLCTDNYRSRNSSHCLWDTIHAEDSDHQGFKAFLEEIHVTIKQYMDCSMRHGFSGVKSIINMLTTATNSINVQADNVSILIKDAVKRSQNSYSLYWSRVLHVLCSEAFSSANITQNEAEELLDIVKPELSFNLATRMAFVLSIRKFLDTSVKFKNFQNNLIDNLCKMDTKEIFDIKSLVDNNAWECLCLLSTTTSEGNEFFLLPSRSLKLIECIQSWRETVEASTWSAPEFVHIQLVVARLLNFSMISVQEQNGKHWNFIFELVQDWLKVNVHLEIRYEAVNLFSRIIDLDSSSVNNAKFTTLIKDDTVEGDDLITKFSTYKPQLYELLSLLLFHEQTSQKEVLSEQYSKYLDILSYACQNLPKVFLINRKDELYSLLLVTHEGMQKSVYKLLRVLVREKALRLSEELELSETPDESIVHLDSGLQSLITEANNSDYLDDVHLANPSRPAIHKTFGYLLSWMLIFDHFENTTYKFKSQFISHLKELNVTYKLFDHIFETLGLGSSDVYDLSKWDVREFYVEGFEIFLSFEIGFPLLCAHLYYKALGNVPSLVRSWCSECKKRQLSISVDSYTEKYFSPVIIQQQLDMLQSENVKSQLEDEKFTIRVARSSNEVIASYNVDEYVMEISVRMPNNFPLCQAEFGTLERMGTTNVTDLKWAKLPVQTVVNSQNGNLDMALNLFKNNIKLRFQGVEDCTICYSVVSLDDRSLPSKHCNTCKNRFHAGSEVRIRLVVHYAEDYSSPSFYYGTDCKLTLDEGKPYYLGPGQMCLGITRERVKLPTDLCALVEGRSRFARLGLSVHITASFIHPGVNNRTVLEIFNASSLTLALFPGTKVCQMIFMTMEGHSEYNGVFQGQDL</sequence>
<dbReference type="GO" id="GO:0005829">
    <property type="term" value="C:cytosol"/>
    <property type="evidence" value="ECO:0007669"/>
    <property type="project" value="UniProtKB-UniRule"/>
</dbReference>
<dbReference type="GO" id="GO:0008270">
    <property type="term" value="F:zinc ion binding"/>
    <property type="evidence" value="ECO:0007669"/>
    <property type="project" value="UniProtKB-KW"/>
</dbReference>
<dbReference type="SUPFAM" id="SSF48371">
    <property type="entry name" value="ARM repeat"/>
    <property type="match status" value="1"/>
</dbReference>
<comment type="pathway">
    <text evidence="2">Protein modification; protein ubiquitination.</text>
</comment>
<dbReference type="GO" id="GO:0006229">
    <property type="term" value="P:dUTP biosynthetic process"/>
    <property type="evidence" value="ECO:0007669"/>
    <property type="project" value="InterPro"/>
</dbReference>
<dbReference type="Pfam" id="PF22958">
    <property type="entry name" value="Ltn1_1st"/>
    <property type="match status" value="1"/>
</dbReference>
<dbReference type="CDD" id="cd07557">
    <property type="entry name" value="trimeric_dUTPase"/>
    <property type="match status" value="1"/>
</dbReference>
<keyword evidence="2" id="KW-0808">Transferase</keyword>
<dbReference type="PANTHER" id="PTHR12389:SF0">
    <property type="entry name" value="E3 UBIQUITIN-PROTEIN LIGASE LISTERIN"/>
    <property type="match status" value="1"/>
</dbReference>
<reference evidence="7" key="1">
    <citation type="submission" date="2021-06" db="EMBL/GenBank/DDBJ databases">
        <authorList>
            <person name="Kallberg Y."/>
            <person name="Tangrot J."/>
            <person name="Rosling A."/>
        </authorList>
    </citation>
    <scope>NUCLEOTIDE SEQUENCE</scope>
    <source>
        <strain evidence="7">CL551</strain>
    </source>
</reference>
<dbReference type="InterPro" id="IPR011989">
    <property type="entry name" value="ARM-like"/>
</dbReference>
<dbReference type="InterPro" id="IPR016024">
    <property type="entry name" value="ARM-type_fold"/>
</dbReference>
<dbReference type="InterPro" id="IPR011962">
    <property type="entry name" value="dCTP_deaminase"/>
</dbReference>